<gene>
    <name evidence="1" type="ORF">KME60_13580</name>
</gene>
<organism evidence="1 2">
    <name type="scientific">Cyanomargarita calcarea GSE-NOS-MK-12-04C</name>
    <dbReference type="NCBI Taxonomy" id="2839659"/>
    <lineage>
        <taxon>Bacteria</taxon>
        <taxon>Bacillati</taxon>
        <taxon>Cyanobacteriota</taxon>
        <taxon>Cyanophyceae</taxon>
        <taxon>Nostocales</taxon>
        <taxon>Cyanomargaritaceae</taxon>
        <taxon>Cyanomargarita</taxon>
    </lineage>
</organism>
<dbReference type="Proteomes" id="UP000729701">
    <property type="component" value="Unassembled WGS sequence"/>
</dbReference>
<evidence type="ECO:0000313" key="2">
    <source>
        <dbReference type="Proteomes" id="UP000729701"/>
    </source>
</evidence>
<proteinExistence type="predicted"/>
<dbReference type="AlphaFoldDB" id="A0A951QM00"/>
<accession>A0A951QM00</accession>
<comment type="caution">
    <text evidence="1">The sequence shown here is derived from an EMBL/GenBank/DDBJ whole genome shotgun (WGS) entry which is preliminary data.</text>
</comment>
<name>A0A951QM00_9CYAN</name>
<sequence length="104" mass="11419">MTLSRNTEQVISAKINLVKAFTEAKKRLVNQVLVQPISEIPLLPTPTMDEIAQLIDLTLGQAGLEPKLLAGVKLNAIAFTNESLPDVAALKNYHFQWKPADIAQ</sequence>
<reference evidence="1" key="2">
    <citation type="journal article" date="2022" name="Microbiol. Resour. Announc.">
        <title>Metagenome Sequencing to Explore Phylogenomics of Terrestrial Cyanobacteria.</title>
        <authorList>
            <person name="Ward R.D."/>
            <person name="Stajich J.E."/>
            <person name="Johansen J.R."/>
            <person name="Huntemann M."/>
            <person name="Clum A."/>
            <person name="Foster B."/>
            <person name="Foster B."/>
            <person name="Roux S."/>
            <person name="Palaniappan K."/>
            <person name="Varghese N."/>
            <person name="Mukherjee S."/>
            <person name="Reddy T.B.K."/>
            <person name="Daum C."/>
            <person name="Copeland A."/>
            <person name="Chen I.A."/>
            <person name="Ivanova N.N."/>
            <person name="Kyrpides N.C."/>
            <person name="Shapiro N."/>
            <person name="Eloe-Fadrosh E.A."/>
            <person name="Pietrasiak N."/>
        </authorList>
    </citation>
    <scope>NUCLEOTIDE SEQUENCE</scope>
    <source>
        <strain evidence="1">GSE-NOS-MK-12-04C</strain>
    </source>
</reference>
<evidence type="ECO:0000313" key="1">
    <source>
        <dbReference type="EMBL" id="MBW4668420.1"/>
    </source>
</evidence>
<dbReference type="EMBL" id="JAHHGZ010000012">
    <property type="protein sequence ID" value="MBW4668420.1"/>
    <property type="molecule type" value="Genomic_DNA"/>
</dbReference>
<protein>
    <submittedName>
        <fullName evidence="1">Uncharacterized protein</fullName>
    </submittedName>
</protein>
<reference evidence="1" key="1">
    <citation type="submission" date="2021-05" db="EMBL/GenBank/DDBJ databases">
        <authorList>
            <person name="Pietrasiak N."/>
            <person name="Ward R."/>
            <person name="Stajich J.E."/>
            <person name="Kurbessoian T."/>
        </authorList>
    </citation>
    <scope>NUCLEOTIDE SEQUENCE</scope>
    <source>
        <strain evidence="1">GSE-NOS-MK-12-04C</strain>
    </source>
</reference>